<evidence type="ECO:0000313" key="2">
    <source>
        <dbReference type="EMBL" id="GGR27518.1"/>
    </source>
</evidence>
<keyword evidence="1" id="KW-0812">Transmembrane</keyword>
<evidence type="ECO:0000313" key="3">
    <source>
        <dbReference type="Proteomes" id="UP000603865"/>
    </source>
</evidence>
<sequence length="88" mass="9885">MDTQPLQASLDYAKWLLERADHEGQPQAKKLLKEAKDRDWQAVTAKRIKPVELSARPPTLPAPPRVPFGVYWLLAVVLMAVIRACSGH</sequence>
<keyword evidence="1" id="KW-1133">Transmembrane helix</keyword>
<proteinExistence type="predicted"/>
<gene>
    <name evidence="2" type="ORF">GCM10008957_43560</name>
</gene>
<accession>A0A918CJB0</accession>
<reference evidence="2" key="1">
    <citation type="journal article" date="2014" name="Int. J. Syst. Evol. Microbiol.">
        <title>Complete genome sequence of Corynebacterium casei LMG S-19264T (=DSM 44701T), isolated from a smear-ripened cheese.</title>
        <authorList>
            <consortium name="US DOE Joint Genome Institute (JGI-PGF)"/>
            <person name="Walter F."/>
            <person name="Albersmeier A."/>
            <person name="Kalinowski J."/>
            <person name="Ruckert C."/>
        </authorList>
    </citation>
    <scope>NUCLEOTIDE SEQUENCE</scope>
    <source>
        <strain evidence="2">JCM 31311</strain>
    </source>
</reference>
<dbReference type="EMBL" id="BMQL01000041">
    <property type="protein sequence ID" value="GGR27518.1"/>
    <property type="molecule type" value="Genomic_DNA"/>
</dbReference>
<protein>
    <submittedName>
        <fullName evidence="2">Uncharacterized protein</fullName>
    </submittedName>
</protein>
<dbReference type="AlphaFoldDB" id="A0A918CJB0"/>
<comment type="caution">
    <text evidence="2">The sequence shown here is derived from an EMBL/GenBank/DDBJ whole genome shotgun (WGS) entry which is preliminary data.</text>
</comment>
<organism evidence="2 3">
    <name type="scientific">Deinococcus ruber</name>
    <dbReference type="NCBI Taxonomy" id="1848197"/>
    <lineage>
        <taxon>Bacteria</taxon>
        <taxon>Thermotogati</taxon>
        <taxon>Deinococcota</taxon>
        <taxon>Deinococci</taxon>
        <taxon>Deinococcales</taxon>
        <taxon>Deinococcaceae</taxon>
        <taxon>Deinococcus</taxon>
    </lineage>
</organism>
<dbReference type="Proteomes" id="UP000603865">
    <property type="component" value="Unassembled WGS sequence"/>
</dbReference>
<keyword evidence="1" id="KW-0472">Membrane</keyword>
<keyword evidence="3" id="KW-1185">Reference proteome</keyword>
<feature type="transmembrane region" description="Helical" evidence="1">
    <location>
        <begin position="68"/>
        <end position="86"/>
    </location>
</feature>
<name>A0A918CJB0_9DEIO</name>
<reference evidence="2" key="2">
    <citation type="submission" date="2020-09" db="EMBL/GenBank/DDBJ databases">
        <authorList>
            <person name="Sun Q."/>
            <person name="Ohkuma M."/>
        </authorList>
    </citation>
    <scope>NUCLEOTIDE SEQUENCE</scope>
    <source>
        <strain evidence="2">JCM 31311</strain>
    </source>
</reference>
<evidence type="ECO:0000256" key="1">
    <source>
        <dbReference type="SAM" id="Phobius"/>
    </source>
</evidence>